<dbReference type="OrthoDB" id="5397682at2759"/>
<accession>A0A6A6DQ85</accession>
<keyword evidence="2" id="KW-1133">Transmembrane helix</keyword>
<dbReference type="PANTHER" id="PTHR33604">
    <property type="entry name" value="OSJNBA0004B13.7 PROTEIN"/>
    <property type="match status" value="1"/>
</dbReference>
<keyword evidence="4" id="KW-1185">Reference proteome</keyword>
<organism evidence="3 4">
    <name type="scientific">Zopfia rhizophila CBS 207.26</name>
    <dbReference type="NCBI Taxonomy" id="1314779"/>
    <lineage>
        <taxon>Eukaryota</taxon>
        <taxon>Fungi</taxon>
        <taxon>Dikarya</taxon>
        <taxon>Ascomycota</taxon>
        <taxon>Pezizomycotina</taxon>
        <taxon>Dothideomycetes</taxon>
        <taxon>Dothideomycetes incertae sedis</taxon>
        <taxon>Zopfiaceae</taxon>
        <taxon>Zopfia</taxon>
    </lineage>
</organism>
<reference evidence="3" key="1">
    <citation type="journal article" date="2020" name="Stud. Mycol.">
        <title>101 Dothideomycetes genomes: a test case for predicting lifestyles and emergence of pathogens.</title>
        <authorList>
            <person name="Haridas S."/>
            <person name="Albert R."/>
            <person name="Binder M."/>
            <person name="Bloem J."/>
            <person name="Labutti K."/>
            <person name="Salamov A."/>
            <person name="Andreopoulos B."/>
            <person name="Baker S."/>
            <person name="Barry K."/>
            <person name="Bills G."/>
            <person name="Bluhm B."/>
            <person name="Cannon C."/>
            <person name="Castanera R."/>
            <person name="Culley D."/>
            <person name="Daum C."/>
            <person name="Ezra D."/>
            <person name="Gonzalez J."/>
            <person name="Henrissat B."/>
            <person name="Kuo A."/>
            <person name="Liang C."/>
            <person name="Lipzen A."/>
            <person name="Lutzoni F."/>
            <person name="Magnuson J."/>
            <person name="Mondo S."/>
            <person name="Nolan M."/>
            <person name="Ohm R."/>
            <person name="Pangilinan J."/>
            <person name="Park H.-J."/>
            <person name="Ramirez L."/>
            <person name="Alfaro M."/>
            <person name="Sun H."/>
            <person name="Tritt A."/>
            <person name="Yoshinaga Y."/>
            <person name="Zwiers L.-H."/>
            <person name="Turgeon B."/>
            <person name="Goodwin S."/>
            <person name="Spatafora J."/>
            <person name="Crous P."/>
            <person name="Grigoriev I."/>
        </authorList>
    </citation>
    <scope>NUCLEOTIDE SEQUENCE</scope>
    <source>
        <strain evidence="3">CBS 207.26</strain>
    </source>
</reference>
<keyword evidence="2" id="KW-0812">Transmembrane</keyword>
<protein>
    <submittedName>
        <fullName evidence="3">Uncharacterized protein</fullName>
    </submittedName>
</protein>
<proteinExistence type="predicted"/>
<name>A0A6A6DQ85_9PEZI</name>
<keyword evidence="2" id="KW-0472">Membrane</keyword>
<gene>
    <name evidence="3" type="ORF">K469DRAFT_715707</name>
</gene>
<dbReference type="AlphaFoldDB" id="A0A6A6DQ85"/>
<evidence type="ECO:0000313" key="3">
    <source>
        <dbReference type="EMBL" id="KAF2180080.1"/>
    </source>
</evidence>
<feature type="compositionally biased region" description="Basic and acidic residues" evidence="1">
    <location>
        <begin position="725"/>
        <end position="737"/>
    </location>
</feature>
<evidence type="ECO:0000256" key="1">
    <source>
        <dbReference type="SAM" id="MobiDB-lite"/>
    </source>
</evidence>
<feature type="region of interest" description="Disordered" evidence="1">
    <location>
        <begin position="714"/>
        <end position="766"/>
    </location>
</feature>
<dbReference type="Proteomes" id="UP000800200">
    <property type="component" value="Unassembled WGS sequence"/>
</dbReference>
<sequence length="766" mass="86643">MLAGGRATHRGWLEEGVNRASMIPRTILPTDEELGKKDDDHKPRASGRISRWGLLKTPLRWRRRRILLTVVGLYLVYICINSIPNLWAVRGQTWHQIVPMTNEDHNQAYDAEPTGAPLGTKTPKGGSPPYAYTGQIRFYRLAASLHGSAHTQGWRPTNRNVLFGISNLKSATVLLPMICEMSRWSRNWVHAVFMGREDIPLVDLLEINGIDKEKCPAIWHDARPDYTEYSSEHRAELSVMAAMTHIHTYLHPQVVITDDSLQEDAFFVRGMRAKAKMLSIPIIEVPKDRLENLMWITRLDAGSLKNWHQATVDVLIQAPSGSSGGLIRLLKSLQQADYSGLKPPRLIIELPMDIDPPTKEYLKNFVWPPASTDNPLGTNQVILRRRIASQHATQEDSSIRFVELFYPASTLNSHILLLSSQVQLSPLYYHYLKYTLLEYKYSAYGESHSEHLMGISLDLPSHLLDGESTLKPPLTSDMHTSRYRELFPEVSNVPFLWQAPNSHAALYFGDKWAEFHSFLSNRVTKHQASKSLSRAKVVSETLPGWTKYMLELMRTRGYSLLYPATVSESLATVHNELYHLPEEFQPHPPSDQETEASTPPKITEPFLTAEKPPSPPENFEPPIIPFSRPLHLAIPFEGDLPEIPHLPYLLHDGKMIHADNSTSIATTFANSFREQVGGCMIPEGKHRKVEQGSAKDLFCFGDEDEEDWEVDVTVKEDEEEWDPFGLEKEKKEGKGSGDDTFTPVNKDRSPKTIVPGATAVAEPRQD</sequence>
<evidence type="ECO:0000256" key="2">
    <source>
        <dbReference type="SAM" id="Phobius"/>
    </source>
</evidence>
<dbReference type="PANTHER" id="PTHR33604:SF3">
    <property type="entry name" value="OSJNBA0004B13.7 PROTEIN"/>
    <property type="match status" value="1"/>
</dbReference>
<feature type="transmembrane region" description="Helical" evidence="2">
    <location>
        <begin position="66"/>
        <end position="87"/>
    </location>
</feature>
<evidence type="ECO:0000313" key="4">
    <source>
        <dbReference type="Proteomes" id="UP000800200"/>
    </source>
</evidence>
<dbReference type="EMBL" id="ML994660">
    <property type="protein sequence ID" value="KAF2180080.1"/>
    <property type="molecule type" value="Genomic_DNA"/>
</dbReference>
<feature type="region of interest" description="Disordered" evidence="1">
    <location>
        <begin position="582"/>
        <end position="616"/>
    </location>
</feature>